<dbReference type="Proteomes" id="UP000253250">
    <property type="component" value="Unassembled WGS sequence"/>
</dbReference>
<dbReference type="STRING" id="163359.A9R16_07235"/>
<keyword evidence="2" id="KW-1185">Reference proteome</keyword>
<dbReference type="EMBL" id="PSYR01000002">
    <property type="protein sequence ID" value="RCN56534.1"/>
    <property type="molecule type" value="Genomic_DNA"/>
</dbReference>
<name>A0A1C2G493_9GAMM</name>
<gene>
    <name evidence="1" type="ORF">C4900_12125</name>
</gene>
<reference evidence="1 2" key="1">
    <citation type="submission" date="2018-02" db="EMBL/GenBank/DDBJ databases">
        <title>Insights into the biology of acidophilic members of the Acidiferrobacteraceae family derived from comparative genomic analyses.</title>
        <authorList>
            <person name="Issotta F."/>
            <person name="Thyssen C."/>
            <person name="Mena C."/>
            <person name="Moya A."/>
            <person name="Bellenberg S."/>
            <person name="Sproer C."/>
            <person name="Covarrubias P.C."/>
            <person name="Sand W."/>
            <person name="Quatrini R."/>
            <person name="Vera M."/>
        </authorList>
    </citation>
    <scope>NUCLEOTIDE SEQUENCE [LARGE SCALE GENOMIC DNA]</scope>
    <source>
        <strain evidence="2">m-1</strain>
    </source>
</reference>
<evidence type="ECO:0000313" key="1">
    <source>
        <dbReference type="EMBL" id="RCN56534.1"/>
    </source>
</evidence>
<proteinExistence type="predicted"/>
<comment type="caution">
    <text evidence="1">The sequence shown here is derived from an EMBL/GenBank/DDBJ whole genome shotgun (WGS) entry which is preliminary data.</text>
</comment>
<organism evidence="1 2">
    <name type="scientific">Acidiferrobacter thiooxydans</name>
    <dbReference type="NCBI Taxonomy" id="163359"/>
    <lineage>
        <taxon>Bacteria</taxon>
        <taxon>Pseudomonadati</taxon>
        <taxon>Pseudomonadota</taxon>
        <taxon>Gammaproteobacteria</taxon>
        <taxon>Acidiferrobacterales</taxon>
        <taxon>Acidiferrobacteraceae</taxon>
        <taxon>Acidiferrobacter</taxon>
    </lineage>
</organism>
<accession>A0A1C2G493</accession>
<sequence>MVWEGSSVIEAGHLALQAGLPLTVPPMVMIYEYHRSGIDILPGLTGHTACNEAGDSYGAKARH</sequence>
<evidence type="ECO:0000313" key="2">
    <source>
        <dbReference type="Proteomes" id="UP000253250"/>
    </source>
</evidence>
<protein>
    <submittedName>
        <fullName evidence="1">Uncharacterized protein</fullName>
    </submittedName>
</protein>
<dbReference type="AlphaFoldDB" id="A0A1C2G493"/>